<gene>
    <name evidence="1" type="ordered locus">EUBELI_01924</name>
</gene>
<reference evidence="1 2" key="1">
    <citation type="journal article" date="2009" name="Proc. Natl. Acad. Sci. U.S.A.">
        <title>Characterizing a model human gut microbiota composed of members of its two dominant bacterial phyla.</title>
        <authorList>
            <person name="Mahowald M.A."/>
            <person name="Rey F.E."/>
            <person name="Seedorf H."/>
            <person name="Turnbaugh P.J."/>
            <person name="Fulton R.S."/>
            <person name="Wollam A."/>
            <person name="Shah N."/>
            <person name="Wang C."/>
            <person name="Magrini V."/>
            <person name="Wilson R.K."/>
            <person name="Cantarel B.L."/>
            <person name="Coutinho P.M."/>
            <person name="Henrissat B."/>
            <person name="Crock L.W."/>
            <person name="Russell A."/>
            <person name="Verberkmoes N.C."/>
            <person name="Hettich R.L."/>
            <person name="Gordon J.I."/>
        </authorList>
    </citation>
    <scope>NUCLEOTIDE SEQUENCE [LARGE SCALE GENOMIC DNA]</scope>
    <source>
        <strain evidence="2">ATCC 27750 / DSM 3376 / VPI C15-48 / C15-B4</strain>
    </source>
</reference>
<name>C4Z4M4_LACE2</name>
<dbReference type="AlphaFoldDB" id="C4Z4M4"/>
<organism evidence="1 2">
    <name type="scientific">Lachnospira eligens (strain ATCC 27750 / DSM 3376 / VPI C15-48 / C15-B4)</name>
    <name type="common">Eubacterium eligens</name>
    <dbReference type="NCBI Taxonomy" id="515620"/>
    <lineage>
        <taxon>Bacteria</taxon>
        <taxon>Bacillati</taxon>
        <taxon>Bacillota</taxon>
        <taxon>Clostridia</taxon>
        <taxon>Lachnospirales</taxon>
        <taxon>Lachnospiraceae</taxon>
        <taxon>Lachnospira</taxon>
    </lineage>
</organism>
<dbReference type="EMBL" id="CP001104">
    <property type="protein sequence ID" value="ACR72913.1"/>
    <property type="molecule type" value="Genomic_DNA"/>
</dbReference>
<dbReference type="HOGENOM" id="CLU_017193_0_0_9"/>
<sequence length="814" mass="90391">MKFEQIMPSATTMADATLPTVSMKTDNGGEFNLLHGYTMEIDSTLFYGNITPVNKDRKLPVIIHTYGEQIEGVAYRIRALDDKSLIENTEVTNYSESGSTIEGVLNIKNLIDTGKEYALEIVLKTEKHDEIYYYTRIMYGGEYDLQKKIDFVLDFNSATFDQSRSKEIAGYLETSSIGDNTNYGKVNINSSISQVNWGNLDPFVESDIIPEIISITDDVAIIRLEYRVGAANDYDSNDTYRVSEYYRIRQTATGFYLLNYEREMNQVFDAKNDLTSSSKINLGINSSTQALCDSDEKGIYTYFVNQGSLWCFNSSNKVFTKVFSFDGAETDTVRESYDAHTIKIIDIQENGDCTFIVKGYMNRGEHEGQTGVSMCRYSYADNDVTERLFIPLAVPYNILSENVGGVAYVSSDKFYILIDDTLFSVDLDSKELMIEIDNLKDGTYAVSDNGDAIAYSVSGDIYNTDTIRVLNMSNDSAFEIKAEDGDTLRALGYIQSDFIYGVAHKSDIISAQDGNSVYAMYKVGIIDVDYNTIKEYEQPGIYVSGTEVEGMRITLSRVVKSEDGYTSISIDQLINKDENVADNSVGTETISTDARKQELYIDLTTKVADINVSLRTSGEIIFKNNTELQLDDTFVWEGLYYVYGYGRFQGSRTGLGSAIILANNTYGTVIDSDSKVVWKRYRSSQASVDGVAAVSAGNSLTSAVQMLCNYLGGGINAYEYMQQGESAVDILNKINGVKGISVSGVSYDEMLSCVSNGNPVIAKVAANEYIVIVAYNSSEIAYIVPLTGEQKNISMNDAAKMFSQGGNVYVTYYK</sequence>
<dbReference type="eggNOG" id="ENOG502Z8M5">
    <property type="taxonomic scope" value="Bacteria"/>
</dbReference>
<evidence type="ECO:0008006" key="3">
    <source>
        <dbReference type="Google" id="ProtNLM"/>
    </source>
</evidence>
<evidence type="ECO:0000313" key="2">
    <source>
        <dbReference type="Proteomes" id="UP000001476"/>
    </source>
</evidence>
<dbReference type="STRING" id="515620.EUBELI_01924"/>
<evidence type="ECO:0000313" key="1">
    <source>
        <dbReference type="EMBL" id="ACR72913.1"/>
    </source>
</evidence>
<protein>
    <recommendedName>
        <fullName evidence="3">Peptidase C39-like domain-containing protein</fullName>
    </recommendedName>
</protein>
<keyword evidence="2" id="KW-1185">Reference proteome</keyword>
<proteinExistence type="predicted"/>
<dbReference type="Proteomes" id="UP000001476">
    <property type="component" value="Chromosome"/>
</dbReference>
<accession>C4Z4M4</accession>
<dbReference type="KEGG" id="eel:EUBELI_01924"/>